<dbReference type="PANTHER" id="PTHR11364">
    <property type="entry name" value="THIOSULFATE SULFERTANSFERASE"/>
    <property type="match status" value="1"/>
</dbReference>
<dbReference type="Pfam" id="PF00581">
    <property type="entry name" value="Rhodanese"/>
    <property type="match status" value="2"/>
</dbReference>
<evidence type="ECO:0000256" key="5">
    <source>
        <dbReference type="RuleBase" id="RU000507"/>
    </source>
</evidence>
<dbReference type="Proteomes" id="UP000005408">
    <property type="component" value="Unassembled WGS sequence"/>
</dbReference>
<dbReference type="Gene3D" id="3.40.250.10">
    <property type="entry name" value="Rhodanese-like domain"/>
    <property type="match status" value="2"/>
</dbReference>
<dbReference type="InterPro" id="IPR045078">
    <property type="entry name" value="TST/MPST-like"/>
</dbReference>
<protein>
    <recommendedName>
        <fullName evidence="5">Sulfurtransferase</fullName>
    </recommendedName>
</protein>
<keyword evidence="4" id="KW-0496">Mitochondrion</keyword>
<dbReference type="GO" id="GO:0004792">
    <property type="term" value="F:thiosulfate-cyanide sulfurtransferase activity"/>
    <property type="evidence" value="ECO:0007669"/>
    <property type="project" value="InterPro"/>
</dbReference>
<dbReference type="OMA" id="NNNWFAS"/>
<dbReference type="SUPFAM" id="SSF52821">
    <property type="entry name" value="Rhodanese/Cell cycle control phosphatase"/>
    <property type="match status" value="2"/>
</dbReference>
<dbReference type="OrthoDB" id="270167at2759"/>
<evidence type="ECO:0000259" key="6">
    <source>
        <dbReference type="PROSITE" id="PS50206"/>
    </source>
</evidence>
<dbReference type="CDD" id="cd01449">
    <property type="entry name" value="TST_Repeat_2"/>
    <property type="match status" value="1"/>
</dbReference>
<dbReference type="EnsemblMetazoa" id="G1395.2">
    <property type="protein sequence ID" value="G1395.2:cds"/>
    <property type="gene ID" value="G1395"/>
</dbReference>
<dbReference type="PROSITE" id="PS50206">
    <property type="entry name" value="RHODANESE_3"/>
    <property type="match status" value="2"/>
</dbReference>
<dbReference type="InterPro" id="IPR036873">
    <property type="entry name" value="Rhodanese-like_dom_sf"/>
</dbReference>
<dbReference type="InterPro" id="IPR001763">
    <property type="entry name" value="Rhodanese-like_dom"/>
</dbReference>
<name>A0A8W8IF99_MAGGI</name>
<organism evidence="7 8">
    <name type="scientific">Magallana gigas</name>
    <name type="common">Pacific oyster</name>
    <name type="synonym">Crassostrea gigas</name>
    <dbReference type="NCBI Taxonomy" id="29159"/>
    <lineage>
        <taxon>Eukaryota</taxon>
        <taxon>Metazoa</taxon>
        <taxon>Spiralia</taxon>
        <taxon>Lophotrochozoa</taxon>
        <taxon>Mollusca</taxon>
        <taxon>Bivalvia</taxon>
        <taxon>Autobranchia</taxon>
        <taxon>Pteriomorphia</taxon>
        <taxon>Ostreida</taxon>
        <taxon>Ostreoidea</taxon>
        <taxon>Ostreidae</taxon>
        <taxon>Magallana</taxon>
    </lineage>
</organism>
<dbReference type="GO" id="GO:0005739">
    <property type="term" value="C:mitochondrion"/>
    <property type="evidence" value="ECO:0007669"/>
    <property type="project" value="UniProtKB-SubCell"/>
</dbReference>
<sequence length="294" mass="32919">MSRFQSLVSTKWLFECISNSNASSKLRILDSTFHLPKANRDAYGEFKQKHIPGAQFFSITDCCDHSSEYEHMLPKPPDFAKYVGDLGINNDTHVIVYDASDGYGFFSAQRAWWMFHVFGHEQVSVLNGGFKKWCEDGYATSDIIEKVKKDTFIPKFREELVKSFEDIEKNLNEKSFQIIDARGSDRFNGTGPEPRPGIKPGHIPSAKNIPYGTVVDKTAGTLKSPEELKEMFVSSGIDLEQPLVASCGSGVSACVLSFAAFQLGKTVPVYDGAWVEWYLRSTPEQRANCPEDTV</sequence>
<evidence type="ECO:0000256" key="3">
    <source>
        <dbReference type="ARBA" id="ARBA00022737"/>
    </source>
</evidence>
<dbReference type="AlphaFoldDB" id="A0A8W8IF99"/>
<proteinExistence type="predicted"/>
<dbReference type="PANTHER" id="PTHR11364:SF27">
    <property type="entry name" value="SULFURTRANSFERASE"/>
    <property type="match status" value="1"/>
</dbReference>
<dbReference type="FunFam" id="3.40.250.10:FF:000001">
    <property type="entry name" value="Sulfurtransferase"/>
    <property type="match status" value="1"/>
</dbReference>
<evidence type="ECO:0000256" key="4">
    <source>
        <dbReference type="ARBA" id="ARBA00023128"/>
    </source>
</evidence>
<keyword evidence="8" id="KW-1185">Reference proteome</keyword>
<dbReference type="SMART" id="SM00450">
    <property type="entry name" value="RHOD"/>
    <property type="match status" value="2"/>
</dbReference>
<evidence type="ECO:0000256" key="1">
    <source>
        <dbReference type="ARBA" id="ARBA00004173"/>
    </source>
</evidence>
<feature type="domain" description="Rhodanese" evidence="6">
    <location>
        <begin position="172"/>
        <end position="286"/>
    </location>
</feature>
<dbReference type="PROSITE" id="PS00380">
    <property type="entry name" value="RHODANESE_1"/>
    <property type="match status" value="1"/>
</dbReference>
<dbReference type="PROSITE" id="PS00683">
    <property type="entry name" value="RHODANESE_2"/>
    <property type="match status" value="1"/>
</dbReference>
<dbReference type="NCBIfam" id="NF008557">
    <property type="entry name" value="PRK11493.1"/>
    <property type="match status" value="1"/>
</dbReference>
<dbReference type="EnsemblMetazoa" id="G1395.1">
    <property type="protein sequence ID" value="G1395.1:cds"/>
    <property type="gene ID" value="G1395"/>
</dbReference>
<dbReference type="InterPro" id="IPR001307">
    <property type="entry name" value="Thiosulphate_STrfase_CS"/>
</dbReference>
<evidence type="ECO:0000313" key="7">
    <source>
        <dbReference type="EnsemblMetazoa" id="G1395.2:cds"/>
    </source>
</evidence>
<dbReference type="FunFam" id="3.40.250.10:FF:000008">
    <property type="entry name" value="Sulfurtransferase"/>
    <property type="match status" value="1"/>
</dbReference>
<evidence type="ECO:0000313" key="8">
    <source>
        <dbReference type="Proteomes" id="UP000005408"/>
    </source>
</evidence>
<feature type="domain" description="Rhodanese" evidence="6">
    <location>
        <begin position="45"/>
        <end position="142"/>
    </location>
</feature>
<keyword evidence="2 5" id="KW-0808">Transferase</keyword>
<keyword evidence="3" id="KW-0677">Repeat</keyword>
<dbReference type="CDD" id="cd01448">
    <property type="entry name" value="TST_Repeat_1"/>
    <property type="match status" value="1"/>
</dbReference>
<comment type="subcellular location">
    <subcellularLocation>
        <location evidence="1">Mitochondrion</location>
    </subcellularLocation>
</comment>
<reference evidence="7" key="1">
    <citation type="submission" date="2022-08" db="UniProtKB">
        <authorList>
            <consortium name="EnsemblMetazoa"/>
        </authorList>
    </citation>
    <scope>IDENTIFICATION</scope>
    <source>
        <strain evidence="7">05x7-T-G4-1.051#20</strain>
    </source>
</reference>
<evidence type="ECO:0000256" key="2">
    <source>
        <dbReference type="ARBA" id="ARBA00022679"/>
    </source>
</evidence>
<accession>A0A8W8IF99</accession>